<dbReference type="Gene3D" id="3.40.50.720">
    <property type="entry name" value="NAD(P)-binding Rossmann-like Domain"/>
    <property type="match status" value="1"/>
</dbReference>
<dbReference type="PRINTS" id="PR00081">
    <property type="entry name" value="GDHRDH"/>
</dbReference>
<dbReference type="InterPro" id="IPR051911">
    <property type="entry name" value="SDR_oxidoreductase"/>
</dbReference>
<dbReference type="PANTHER" id="PTHR43976:SF16">
    <property type="entry name" value="SHORT-CHAIN DEHYDROGENASE_REDUCTASE FAMILY PROTEIN"/>
    <property type="match status" value="1"/>
</dbReference>
<name>A0AAN8N5I8_9PEZI</name>
<comment type="caution">
    <text evidence="4">The sequence shown here is derived from an EMBL/GenBank/DDBJ whole genome shotgun (WGS) entry which is preliminary data.</text>
</comment>
<evidence type="ECO:0000256" key="2">
    <source>
        <dbReference type="ARBA" id="ARBA00023002"/>
    </source>
</evidence>
<feature type="compositionally biased region" description="Acidic residues" evidence="3">
    <location>
        <begin position="261"/>
        <end position="271"/>
    </location>
</feature>
<reference evidence="4 5" key="1">
    <citation type="submission" date="2019-10" db="EMBL/GenBank/DDBJ databases">
        <authorList>
            <person name="Palmer J.M."/>
        </authorList>
    </citation>
    <scope>NUCLEOTIDE SEQUENCE [LARGE SCALE GENOMIC DNA]</scope>
    <source>
        <strain evidence="4 5">TWF718</strain>
    </source>
</reference>
<dbReference type="PANTHER" id="PTHR43976">
    <property type="entry name" value="SHORT CHAIN DEHYDROGENASE"/>
    <property type="match status" value="1"/>
</dbReference>
<organism evidence="4 5">
    <name type="scientific">Orbilia javanica</name>
    <dbReference type="NCBI Taxonomy" id="47235"/>
    <lineage>
        <taxon>Eukaryota</taxon>
        <taxon>Fungi</taxon>
        <taxon>Dikarya</taxon>
        <taxon>Ascomycota</taxon>
        <taxon>Pezizomycotina</taxon>
        <taxon>Orbiliomycetes</taxon>
        <taxon>Orbiliales</taxon>
        <taxon>Orbiliaceae</taxon>
        <taxon>Orbilia</taxon>
    </lineage>
</organism>
<keyword evidence="5" id="KW-1185">Reference proteome</keyword>
<comment type="similarity">
    <text evidence="1">Belongs to the short-chain dehydrogenases/reductases (SDR) family.</text>
</comment>
<proteinExistence type="inferred from homology"/>
<dbReference type="EMBL" id="JAVHNR010000002">
    <property type="protein sequence ID" value="KAK6350776.1"/>
    <property type="molecule type" value="Genomic_DNA"/>
</dbReference>
<dbReference type="InterPro" id="IPR002347">
    <property type="entry name" value="SDR_fam"/>
</dbReference>
<dbReference type="Proteomes" id="UP001313282">
    <property type="component" value="Unassembled WGS sequence"/>
</dbReference>
<dbReference type="Pfam" id="PF00106">
    <property type="entry name" value="adh_short"/>
    <property type="match status" value="1"/>
</dbReference>
<sequence>MSPMSSTPAGTGKIWLITSATSPLGFSIARQALRNGDSIVAGCSAEDYAAWRDSQNGGQNATVDNARKGQGSRGDVVAEEIKSLDVGILSRLGGSACLVVSLNTKNLTSCQAALAHAISTFGRVDILLSCTSHTYYGAIEETCEWQAREQFEVSYFGTVNIVKTIVKDMRERGTGGHIICLTSLAAQTGTPGLSLLTAAHHAVEGFTEALAFEIAPFNIKLTNVEPSIMTYLLTNPVHLPPEVPIDGQEAVKVDRVVSHGDDDDDEDDDDEHLTPRMGAGNVRRLLETVTTKPDSGLNTPKDVGDPMSSDIAAPFARVLRYPNLTPNAQLALVAETTKVIMAVAGKDNPPGRIIVGGEDGGEDGEGGVQSVKERMKAVSEELEEFLECAMSVDVPNAVVTEQGEDGAPLPI</sequence>
<protein>
    <submittedName>
        <fullName evidence="4">Uncharacterized protein</fullName>
    </submittedName>
</protein>
<dbReference type="GO" id="GO:0016491">
    <property type="term" value="F:oxidoreductase activity"/>
    <property type="evidence" value="ECO:0007669"/>
    <property type="project" value="UniProtKB-KW"/>
</dbReference>
<dbReference type="AlphaFoldDB" id="A0AAN8N5I8"/>
<evidence type="ECO:0000256" key="1">
    <source>
        <dbReference type="ARBA" id="ARBA00006484"/>
    </source>
</evidence>
<accession>A0AAN8N5I8</accession>
<dbReference type="SUPFAM" id="SSF51735">
    <property type="entry name" value="NAD(P)-binding Rossmann-fold domains"/>
    <property type="match status" value="1"/>
</dbReference>
<keyword evidence="2" id="KW-0560">Oxidoreductase</keyword>
<dbReference type="InterPro" id="IPR036291">
    <property type="entry name" value="NAD(P)-bd_dom_sf"/>
</dbReference>
<gene>
    <name evidence="4" type="ORF">TWF718_003962</name>
</gene>
<evidence type="ECO:0000313" key="4">
    <source>
        <dbReference type="EMBL" id="KAK6350776.1"/>
    </source>
</evidence>
<evidence type="ECO:0000313" key="5">
    <source>
        <dbReference type="Proteomes" id="UP001313282"/>
    </source>
</evidence>
<feature type="region of interest" description="Disordered" evidence="3">
    <location>
        <begin position="258"/>
        <end position="280"/>
    </location>
</feature>
<evidence type="ECO:0000256" key="3">
    <source>
        <dbReference type="SAM" id="MobiDB-lite"/>
    </source>
</evidence>